<keyword evidence="4" id="KW-0804">Transcription</keyword>
<dbReference type="GO" id="GO:0010152">
    <property type="term" value="P:pollen maturation"/>
    <property type="evidence" value="ECO:0007669"/>
    <property type="project" value="UniProtKB-ARBA"/>
</dbReference>
<dbReference type="PRINTS" id="PR00404">
    <property type="entry name" value="MADSDOMAIN"/>
</dbReference>
<keyword evidence="3" id="KW-0238">DNA-binding</keyword>
<dbReference type="Gene3D" id="3.40.1810.10">
    <property type="entry name" value="Transcription factor, MADS-box"/>
    <property type="match status" value="1"/>
</dbReference>
<gene>
    <name evidence="7" type="ORF">KFK09_016376</name>
</gene>
<dbReference type="Proteomes" id="UP000829196">
    <property type="component" value="Unassembled WGS sequence"/>
</dbReference>
<evidence type="ECO:0000256" key="3">
    <source>
        <dbReference type="ARBA" id="ARBA00023125"/>
    </source>
</evidence>
<keyword evidence="2" id="KW-0805">Transcription regulation</keyword>
<evidence type="ECO:0000256" key="4">
    <source>
        <dbReference type="ARBA" id="ARBA00023163"/>
    </source>
</evidence>
<dbReference type="PANTHER" id="PTHR48019">
    <property type="entry name" value="SERUM RESPONSE FACTOR HOMOLOG"/>
    <property type="match status" value="1"/>
</dbReference>
<dbReference type="InterPro" id="IPR050142">
    <property type="entry name" value="MADS-box/MEF2_TF"/>
</dbReference>
<sequence>MGRVKLTIKRLESMNRRQITYSKRRAGIAKKATELSVLCDIDILLLMFSPTGKPTICLGEHSKFEDVITKFAQLTPQERTKRKLESLEVLKKTFKKLDHDVNIPDFLGSSNQTIEELSSHLLNLKSQLFEMQRKLSNWTDPDNVGSIEQITQMEHTLQEALNRIQMQIYLIRNQLLLLDYPEEFLNAMQLHVNSSNEQIPSNMQWQHHGDDQNFMVSGAPSLLPQRNNMCSTETSLQDYPDYYGIENQVVCSNNGQEEPLNGMGHNSSLQLQLQLGAQHPYQSYDMNLFANKFQPNGEVSLQANQVDFQFNGFKPPAKEFTTELQNWVDATKSCVGPMFEDPVYSQVSCHDCI</sequence>
<reference evidence="7" key="1">
    <citation type="journal article" date="2022" name="Front. Genet.">
        <title>Chromosome-Scale Assembly of the Dendrobium nobile Genome Provides Insights Into the Molecular Mechanism of the Biosynthesis of the Medicinal Active Ingredient of Dendrobium.</title>
        <authorList>
            <person name="Xu Q."/>
            <person name="Niu S.-C."/>
            <person name="Li K.-L."/>
            <person name="Zheng P.-J."/>
            <person name="Zhang X.-J."/>
            <person name="Jia Y."/>
            <person name="Liu Y."/>
            <person name="Niu Y.-X."/>
            <person name="Yu L.-H."/>
            <person name="Chen D.-F."/>
            <person name="Zhang G.-Q."/>
        </authorList>
    </citation>
    <scope>NUCLEOTIDE SEQUENCE</scope>
    <source>
        <tissue evidence="7">Leaf</tissue>
    </source>
</reference>
<dbReference type="AlphaFoldDB" id="A0A8T3AZB7"/>
<dbReference type="PROSITE" id="PS50066">
    <property type="entry name" value="MADS_BOX_2"/>
    <property type="match status" value="1"/>
</dbReference>
<dbReference type="SUPFAM" id="SSF55455">
    <property type="entry name" value="SRF-like"/>
    <property type="match status" value="1"/>
</dbReference>
<feature type="domain" description="MADS-box" evidence="6">
    <location>
        <begin position="1"/>
        <end position="53"/>
    </location>
</feature>
<keyword evidence="5" id="KW-0539">Nucleus</keyword>
<evidence type="ECO:0000259" key="6">
    <source>
        <dbReference type="PROSITE" id="PS50066"/>
    </source>
</evidence>
<keyword evidence="8" id="KW-1185">Reference proteome</keyword>
<accession>A0A8T3AZB7</accession>
<name>A0A8T3AZB7_DENNO</name>
<dbReference type="EMBL" id="JAGYWB010000012">
    <property type="protein sequence ID" value="KAI0501431.1"/>
    <property type="molecule type" value="Genomic_DNA"/>
</dbReference>
<organism evidence="7 8">
    <name type="scientific">Dendrobium nobile</name>
    <name type="common">Orchid</name>
    <dbReference type="NCBI Taxonomy" id="94219"/>
    <lineage>
        <taxon>Eukaryota</taxon>
        <taxon>Viridiplantae</taxon>
        <taxon>Streptophyta</taxon>
        <taxon>Embryophyta</taxon>
        <taxon>Tracheophyta</taxon>
        <taxon>Spermatophyta</taxon>
        <taxon>Magnoliopsida</taxon>
        <taxon>Liliopsida</taxon>
        <taxon>Asparagales</taxon>
        <taxon>Orchidaceae</taxon>
        <taxon>Epidendroideae</taxon>
        <taxon>Malaxideae</taxon>
        <taxon>Dendrobiinae</taxon>
        <taxon>Dendrobium</taxon>
    </lineage>
</organism>
<evidence type="ECO:0000256" key="2">
    <source>
        <dbReference type="ARBA" id="ARBA00023015"/>
    </source>
</evidence>
<comment type="subcellular location">
    <subcellularLocation>
        <location evidence="1">Nucleus</location>
    </subcellularLocation>
</comment>
<dbReference type="GO" id="GO:0003677">
    <property type="term" value="F:DNA binding"/>
    <property type="evidence" value="ECO:0007669"/>
    <property type="project" value="UniProtKB-KW"/>
</dbReference>
<dbReference type="InterPro" id="IPR036879">
    <property type="entry name" value="TF_MADSbox_sf"/>
</dbReference>
<dbReference type="SMART" id="SM00432">
    <property type="entry name" value="MADS"/>
    <property type="match status" value="1"/>
</dbReference>
<dbReference type="SMR" id="A0A8T3AZB7"/>
<proteinExistence type="predicted"/>
<comment type="caution">
    <text evidence="7">The sequence shown here is derived from an EMBL/GenBank/DDBJ whole genome shotgun (WGS) entry which is preliminary data.</text>
</comment>
<dbReference type="GO" id="GO:0005634">
    <property type="term" value="C:nucleus"/>
    <property type="evidence" value="ECO:0007669"/>
    <property type="project" value="UniProtKB-SubCell"/>
</dbReference>
<evidence type="ECO:0000256" key="1">
    <source>
        <dbReference type="ARBA" id="ARBA00004123"/>
    </source>
</evidence>
<dbReference type="OrthoDB" id="1933443at2759"/>
<dbReference type="GO" id="GO:0080092">
    <property type="term" value="P:regulation of pollen tube growth"/>
    <property type="evidence" value="ECO:0007669"/>
    <property type="project" value="UniProtKB-ARBA"/>
</dbReference>
<evidence type="ECO:0000256" key="5">
    <source>
        <dbReference type="ARBA" id="ARBA00023242"/>
    </source>
</evidence>
<dbReference type="InterPro" id="IPR002100">
    <property type="entry name" value="TF_MADSbox"/>
</dbReference>
<evidence type="ECO:0000313" key="7">
    <source>
        <dbReference type="EMBL" id="KAI0501431.1"/>
    </source>
</evidence>
<dbReference type="Pfam" id="PF00319">
    <property type="entry name" value="SRF-TF"/>
    <property type="match status" value="1"/>
</dbReference>
<dbReference type="GO" id="GO:0046983">
    <property type="term" value="F:protein dimerization activity"/>
    <property type="evidence" value="ECO:0007669"/>
    <property type="project" value="InterPro"/>
</dbReference>
<evidence type="ECO:0000313" key="8">
    <source>
        <dbReference type="Proteomes" id="UP000829196"/>
    </source>
</evidence>
<dbReference type="FunFam" id="3.40.1810.10:FF:000010">
    <property type="entry name" value="Agamous-like MADS-box protein AGL30"/>
    <property type="match status" value="1"/>
</dbReference>
<protein>
    <recommendedName>
        <fullName evidence="6">MADS-box domain-containing protein</fullName>
    </recommendedName>
</protein>